<dbReference type="EMBL" id="BMAW01081749">
    <property type="protein sequence ID" value="GFU26050.1"/>
    <property type="molecule type" value="Genomic_DNA"/>
</dbReference>
<dbReference type="Proteomes" id="UP000887013">
    <property type="component" value="Unassembled WGS sequence"/>
</dbReference>
<gene>
    <name evidence="2" type="ORF">NPIL_442141</name>
</gene>
<organism evidence="2 3">
    <name type="scientific">Nephila pilipes</name>
    <name type="common">Giant wood spider</name>
    <name type="synonym">Nephila maculata</name>
    <dbReference type="NCBI Taxonomy" id="299642"/>
    <lineage>
        <taxon>Eukaryota</taxon>
        <taxon>Metazoa</taxon>
        <taxon>Ecdysozoa</taxon>
        <taxon>Arthropoda</taxon>
        <taxon>Chelicerata</taxon>
        <taxon>Arachnida</taxon>
        <taxon>Araneae</taxon>
        <taxon>Araneomorphae</taxon>
        <taxon>Entelegynae</taxon>
        <taxon>Araneoidea</taxon>
        <taxon>Nephilidae</taxon>
        <taxon>Nephila</taxon>
    </lineage>
</organism>
<keyword evidence="3" id="KW-1185">Reference proteome</keyword>
<dbReference type="AlphaFoldDB" id="A0A8X6QGW4"/>
<proteinExistence type="predicted"/>
<dbReference type="OrthoDB" id="6427883at2759"/>
<accession>A0A8X6QGW4</accession>
<reference evidence="2" key="1">
    <citation type="submission" date="2020-08" db="EMBL/GenBank/DDBJ databases">
        <title>Multicomponent nature underlies the extraordinary mechanical properties of spider dragline silk.</title>
        <authorList>
            <person name="Kono N."/>
            <person name="Nakamura H."/>
            <person name="Mori M."/>
            <person name="Yoshida Y."/>
            <person name="Ohtoshi R."/>
            <person name="Malay A.D."/>
            <person name="Moran D.A.P."/>
            <person name="Tomita M."/>
            <person name="Numata K."/>
            <person name="Arakawa K."/>
        </authorList>
    </citation>
    <scope>NUCLEOTIDE SEQUENCE</scope>
</reference>
<evidence type="ECO:0000256" key="1">
    <source>
        <dbReference type="SAM" id="Phobius"/>
    </source>
</evidence>
<keyword evidence="1" id="KW-1133">Transmembrane helix</keyword>
<evidence type="ECO:0000313" key="2">
    <source>
        <dbReference type="EMBL" id="GFU26050.1"/>
    </source>
</evidence>
<feature type="transmembrane region" description="Helical" evidence="1">
    <location>
        <begin position="12"/>
        <end position="40"/>
    </location>
</feature>
<keyword evidence="1" id="KW-0812">Transmembrane</keyword>
<protein>
    <submittedName>
        <fullName evidence="2">Uncharacterized protein</fullName>
    </submittedName>
</protein>
<keyword evidence="1" id="KW-0472">Membrane</keyword>
<name>A0A8X6QGW4_NEPPI</name>
<sequence length="140" mass="16449">MTFQPTFRDLAVVLSCFCVIELFCTGGYFITFPFILYVTLTECYELWMKISGTENRKQSEIVTATPEEPEMMWYETIDYSQAPRLENNPFAYAYINNPFCGNDFPEMMWYETIDYSQAPRLENNPFAYAYINNPLSGNDY</sequence>
<comment type="caution">
    <text evidence="2">The sequence shown here is derived from an EMBL/GenBank/DDBJ whole genome shotgun (WGS) entry which is preliminary data.</text>
</comment>
<evidence type="ECO:0000313" key="3">
    <source>
        <dbReference type="Proteomes" id="UP000887013"/>
    </source>
</evidence>